<evidence type="ECO:0000313" key="8">
    <source>
        <dbReference type="EMBL" id="KKA10066.1"/>
    </source>
</evidence>
<sequence>MALSDTTVRQARITGNDYTIGDTDGLALNVTARGGKIWRFRYYWAGVQKRMSLGSYPQISLKEARARRDEARALVAQGINPYEHRKQQRRAIRFAAEHTFEAVFNQWVEFRRLSLKEGRQSTLSQILRIFNKDVLPTLGGRSIYDINRHDLLDLLSRIEQRKALTTAEKCRTWFNQLFRYALVKIEGLEHNPASDLDVVALPKPPVTHNPFLRMDELPALMVALRKYGGASQTRLGLRLLLLTGVRTGELRLATPDQFDLEKRLWVIPAEVVKQLQLAMRKPGKQTQNVPPYIVPLSVQALEIVRHMLDQVVPAQRYLFAHRSDLSKRISENTLNGALRRMGYADQLTGHGMRATISTALNEIGYPKVWVDAQLSHADPDKVSAAYNHAEYVEQRRTMMQDWANRLDLWGQGQLKAASSPLTIRLEGAASLPSFENASANSIQFNGAFPVTAVSMPKASVSNEPALIVPHQSPVVPLSVPTEKPHKSHVSDIQRERAEMLAIYEAASNLPLLVFAKLAGKSRDQINRDIKARRLLSLSLGNRGQRIPDWQLDPLRHKLVLTALARIPDVDAWRLYRTVCEPHERLRGRSPIDVLTLENFDVTARIVCSVLGRT</sequence>
<comment type="caution">
    <text evidence="8">The sequence shown here is derived from an EMBL/GenBank/DDBJ whole genome shotgun (WGS) entry which is preliminary data.</text>
</comment>
<dbReference type="Pfam" id="PF13356">
    <property type="entry name" value="Arm-DNA-bind_3"/>
    <property type="match status" value="1"/>
</dbReference>
<evidence type="ECO:0000256" key="2">
    <source>
        <dbReference type="ARBA" id="ARBA00022908"/>
    </source>
</evidence>
<evidence type="ECO:0000259" key="7">
    <source>
        <dbReference type="PROSITE" id="PS51900"/>
    </source>
</evidence>
<dbReference type="PANTHER" id="PTHR30629">
    <property type="entry name" value="PROPHAGE INTEGRASE"/>
    <property type="match status" value="1"/>
</dbReference>
<dbReference type="Gene3D" id="1.10.443.10">
    <property type="entry name" value="Intergrase catalytic core"/>
    <property type="match status" value="1"/>
</dbReference>
<dbReference type="InterPro" id="IPR011010">
    <property type="entry name" value="DNA_brk_join_enz"/>
</dbReference>
<dbReference type="InterPro" id="IPR044068">
    <property type="entry name" value="CB"/>
</dbReference>
<dbReference type="PROSITE" id="PS51900">
    <property type="entry name" value="CB"/>
    <property type="match status" value="1"/>
</dbReference>
<dbReference type="PROSITE" id="PS51898">
    <property type="entry name" value="TYR_RECOMBINASE"/>
    <property type="match status" value="1"/>
</dbReference>
<dbReference type="InterPro" id="IPR002104">
    <property type="entry name" value="Integrase_catalytic"/>
</dbReference>
<evidence type="ECO:0000256" key="5">
    <source>
        <dbReference type="PROSITE-ProRule" id="PRU01248"/>
    </source>
</evidence>
<dbReference type="GO" id="GO:0006310">
    <property type="term" value="P:DNA recombination"/>
    <property type="evidence" value="ECO:0007669"/>
    <property type="project" value="UniProtKB-KW"/>
</dbReference>
<dbReference type="AlphaFoldDB" id="A0A0F4XW52"/>
<dbReference type="PANTHER" id="PTHR30629:SF2">
    <property type="entry name" value="PROPHAGE INTEGRASE INTS-RELATED"/>
    <property type="match status" value="1"/>
</dbReference>
<dbReference type="SUPFAM" id="SSF56349">
    <property type="entry name" value="DNA breaking-rejoining enzymes"/>
    <property type="match status" value="1"/>
</dbReference>
<accession>A0A0F4XW52</accession>
<evidence type="ECO:0000256" key="4">
    <source>
        <dbReference type="ARBA" id="ARBA00023172"/>
    </source>
</evidence>
<dbReference type="Gene3D" id="3.30.160.390">
    <property type="entry name" value="Integrase, DNA-binding domain"/>
    <property type="match status" value="1"/>
</dbReference>
<evidence type="ECO:0000256" key="1">
    <source>
        <dbReference type="ARBA" id="ARBA00008857"/>
    </source>
</evidence>
<comment type="similarity">
    <text evidence="1">Belongs to the 'phage' integrase family.</text>
</comment>
<dbReference type="InterPro" id="IPR038488">
    <property type="entry name" value="Integrase_DNA-bd_sf"/>
</dbReference>
<keyword evidence="3 5" id="KW-0238">DNA-binding</keyword>
<feature type="domain" description="Core-binding (CB)" evidence="7">
    <location>
        <begin position="98"/>
        <end position="182"/>
    </location>
</feature>
<protein>
    <submittedName>
        <fullName evidence="8">Integrase</fullName>
    </submittedName>
</protein>
<dbReference type="GO" id="GO:0003677">
    <property type="term" value="F:DNA binding"/>
    <property type="evidence" value="ECO:0007669"/>
    <property type="project" value="UniProtKB-UniRule"/>
</dbReference>
<dbReference type="EMBL" id="JZXC01000001">
    <property type="protein sequence ID" value="KKA10066.1"/>
    <property type="molecule type" value="Genomic_DNA"/>
</dbReference>
<keyword evidence="4" id="KW-0233">DNA recombination</keyword>
<proteinExistence type="inferred from homology"/>
<dbReference type="InterPro" id="IPR025166">
    <property type="entry name" value="Integrase_DNA_bind_dom"/>
</dbReference>
<name>A0A0F4XW52_9PSED</name>
<dbReference type="Proteomes" id="UP000033662">
    <property type="component" value="Unassembled WGS sequence"/>
</dbReference>
<keyword evidence="2" id="KW-0229">DNA integration</keyword>
<evidence type="ECO:0000259" key="6">
    <source>
        <dbReference type="PROSITE" id="PS51898"/>
    </source>
</evidence>
<dbReference type="Gene3D" id="1.10.150.130">
    <property type="match status" value="1"/>
</dbReference>
<dbReference type="InterPro" id="IPR050808">
    <property type="entry name" value="Phage_Integrase"/>
</dbReference>
<dbReference type="InterPro" id="IPR010998">
    <property type="entry name" value="Integrase_recombinase_N"/>
</dbReference>
<dbReference type="Pfam" id="PF00589">
    <property type="entry name" value="Phage_integrase"/>
    <property type="match status" value="1"/>
</dbReference>
<dbReference type="GO" id="GO:0015074">
    <property type="term" value="P:DNA integration"/>
    <property type="evidence" value="ECO:0007669"/>
    <property type="project" value="UniProtKB-KW"/>
</dbReference>
<gene>
    <name evidence="8" type="ORF">VP02_01635</name>
</gene>
<dbReference type="Pfam" id="PF22022">
    <property type="entry name" value="Phage_int_M"/>
    <property type="match status" value="1"/>
</dbReference>
<dbReference type="CDD" id="cd00801">
    <property type="entry name" value="INT_P4_C"/>
    <property type="match status" value="1"/>
</dbReference>
<dbReference type="OrthoDB" id="9795573at2"/>
<feature type="domain" description="Tyr recombinase" evidence="6">
    <location>
        <begin position="207"/>
        <end position="399"/>
    </location>
</feature>
<dbReference type="InterPro" id="IPR053876">
    <property type="entry name" value="Phage_int_M"/>
</dbReference>
<reference evidence="8 9" key="1">
    <citation type="submission" date="2015-03" db="EMBL/GenBank/DDBJ databases">
        <title>Pseudomonas fluorescens 1855-344 Genome sequencing and assembly.</title>
        <authorList>
            <person name="Eng W.W.H."/>
            <person name="Gan H.M."/>
            <person name="Savka M.A."/>
        </authorList>
    </citation>
    <scope>NUCLEOTIDE SEQUENCE [LARGE SCALE GENOMIC DNA]</scope>
    <source>
        <strain evidence="8 9">1855-344</strain>
    </source>
</reference>
<evidence type="ECO:0000256" key="3">
    <source>
        <dbReference type="ARBA" id="ARBA00023125"/>
    </source>
</evidence>
<dbReference type="InterPro" id="IPR013762">
    <property type="entry name" value="Integrase-like_cat_sf"/>
</dbReference>
<dbReference type="PATRIC" id="fig|132476.4.peg.358"/>
<organism evidence="8 9">
    <name type="scientific">Pseudomonas kilonensis</name>
    <dbReference type="NCBI Taxonomy" id="132476"/>
    <lineage>
        <taxon>Bacteria</taxon>
        <taxon>Pseudomonadati</taxon>
        <taxon>Pseudomonadota</taxon>
        <taxon>Gammaproteobacteria</taxon>
        <taxon>Pseudomonadales</taxon>
        <taxon>Pseudomonadaceae</taxon>
        <taxon>Pseudomonas</taxon>
    </lineage>
</organism>
<evidence type="ECO:0000313" key="9">
    <source>
        <dbReference type="Proteomes" id="UP000033662"/>
    </source>
</evidence>